<name>A0A9D4EYD0_DREPO</name>
<protein>
    <submittedName>
        <fullName evidence="6">Uncharacterized protein</fullName>
    </submittedName>
</protein>
<dbReference type="SUPFAM" id="SSF50729">
    <property type="entry name" value="PH domain-like"/>
    <property type="match status" value="1"/>
</dbReference>
<dbReference type="GO" id="GO:0007165">
    <property type="term" value="P:signal transduction"/>
    <property type="evidence" value="ECO:0007669"/>
    <property type="project" value="InterPro"/>
</dbReference>
<accession>A0A9D4EYD0</accession>
<dbReference type="InterPro" id="IPR035848">
    <property type="entry name" value="SH3BP2"/>
</dbReference>
<gene>
    <name evidence="6" type="ORF">DPMN_167206</name>
</gene>
<dbReference type="SMART" id="SM00233">
    <property type="entry name" value="PH"/>
    <property type="match status" value="1"/>
</dbReference>
<evidence type="ECO:0000256" key="2">
    <source>
        <dbReference type="PROSITE-ProRule" id="PRU00191"/>
    </source>
</evidence>
<proteinExistence type="predicted"/>
<evidence type="ECO:0000259" key="5">
    <source>
        <dbReference type="PROSITE" id="PS50003"/>
    </source>
</evidence>
<dbReference type="InterPro" id="IPR000980">
    <property type="entry name" value="SH2"/>
</dbReference>
<dbReference type="InterPro" id="IPR036860">
    <property type="entry name" value="SH2_dom_sf"/>
</dbReference>
<dbReference type="AlphaFoldDB" id="A0A9D4EYD0"/>
<dbReference type="InterPro" id="IPR001849">
    <property type="entry name" value="PH_domain"/>
</dbReference>
<dbReference type="OrthoDB" id="10254483at2759"/>
<dbReference type="Pfam" id="PF00169">
    <property type="entry name" value="PH"/>
    <property type="match status" value="1"/>
</dbReference>
<comment type="caution">
    <text evidence="6">The sequence shown here is derived from an EMBL/GenBank/DDBJ whole genome shotgun (WGS) entry which is preliminary data.</text>
</comment>
<evidence type="ECO:0000313" key="6">
    <source>
        <dbReference type="EMBL" id="KAH3789039.1"/>
    </source>
</evidence>
<feature type="compositionally biased region" description="Polar residues" evidence="3">
    <location>
        <begin position="369"/>
        <end position="379"/>
    </location>
</feature>
<feature type="compositionally biased region" description="Polar residues" evidence="3">
    <location>
        <begin position="326"/>
        <end position="337"/>
    </location>
</feature>
<dbReference type="PROSITE" id="PS50001">
    <property type="entry name" value="SH2"/>
    <property type="match status" value="1"/>
</dbReference>
<keyword evidence="1 2" id="KW-0727">SH2 domain</keyword>
<dbReference type="SMART" id="SM00252">
    <property type="entry name" value="SH2"/>
    <property type="match status" value="1"/>
</dbReference>
<dbReference type="PANTHER" id="PTHR15126">
    <property type="entry name" value="SH3-BINDING"/>
    <property type="match status" value="1"/>
</dbReference>
<dbReference type="GO" id="GO:0017124">
    <property type="term" value="F:SH3 domain binding"/>
    <property type="evidence" value="ECO:0007669"/>
    <property type="project" value="TreeGrafter"/>
</dbReference>
<evidence type="ECO:0000259" key="4">
    <source>
        <dbReference type="PROSITE" id="PS50001"/>
    </source>
</evidence>
<dbReference type="Pfam" id="PF00017">
    <property type="entry name" value="SH2"/>
    <property type="match status" value="1"/>
</dbReference>
<dbReference type="Proteomes" id="UP000828390">
    <property type="component" value="Unassembled WGS sequence"/>
</dbReference>
<feature type="compositionally biased region" description="Pro residues" evidence="3">
    <location>
        <begin position="272"/>
        <end position="285"/>
    </location>
</feature>
<evidence type="ECO:0000256" key="3">
    <source>
        <dbReference type="SAM" id="MobiDB-lite"/>
    </source>
</evidence>
<sequence length="506" mass="57586">MGVVKTDMAFLSVEAFNQHVNRSRDPSPHRSPSPMRQAKPDKMDDEYDIKQPINNIGCQELLSFAEKCTHVGFLRKRRNIKLFAWPQAYVVIHDGCIYYFKDEKAKKPAGKFSLYGYNSVIRASEILTRDAPWAFKIVHSHAEFKTYFFAAASEQEMKAWMVSIKREMQLANGQSATYGKNLQPVAKLERDETLDDPGFYQHIEMNIYADSTNFVPAEDYQKKCSIKKANEDSDDEELVMPDPSMYTDRPPVALPSHDPFVTLPTPKRIDDGPPPLPPGPPPPKPNRAVEPPVLEHAPRAPTRKPPKLPDLQNAVTQQLTSALKYNTKAPMTSPQSQRPRRRKCPLCGNTVQDDRSKTCPLGHEIGSYERTSPIPNQPMQGGGSTGDEEPSSEGEEEIDMANYYLECKDKQEATDIIQALGDEGVYLVRPGDTVEQRVLVVFADNQMKKYRIKYENKKYFLAEAGHHDNSIERLVRYYHTHNLPTVNAKLRTPFRLHPRYPDLNLE</sequence>
<dbReference type="Gene3D" id="3.30.505.10">
    <property type="entry name" value="SH2 domain"/>
    <property type="match status" value="1"/>
</dbReference>
<dbReference type="PROSITE" id="PS50003">
    <property type="entry name" value="PH_DOMAIN"/>
    <property type="match status" value="1"/>
</dbReference>
<dbReference type="PANTHER" id="PTHR15126:SF4">
    <property type="entry name" value="SH3 DOMAIN-BINDING PROTEIN 2"/>
    <property type="match status" value="1"/>
</dbReference>
<feature type="domain" description="PH" evidence="5">
    <location>
        <begin position="67"/>
        <end position="169"/>
    </location>
</feature>
<reference evidence="6" key="1">
    <citation type="journal article" date="2019" name="bioRxiv">
        <title>The Genome of the Zebra Mussel, Dreissena polymorpha: A Resource for Invasive Species Research.</title>
        <authorList>
            <person name="McCartney M.A."/>
            <person name="Auch B."/>
            <person name="Kono T."/>
            <person name="Mallez S."/>
            <person name="Zhang Y."/>
            <person name="Obille A."/>
            <person name="Becker A."/>
            <person name="Abrahante J.E."/>
            <person name="Garbe J."/>
            <person name="Badalamenti J.P."/>
            <person name="Herman A."/>
            <person name="Mangelson H."/>
            <person name="Liachko I."/>
            <person name="Sullivan S."/>
            <person name="Sone E.D."/>
            <person name="Koren S."/>
            <person name="Silverstein K.A.T."/>
            <person name="Beckman K.B."/>
            <person name="Gohl D.M."/>
        </authorList>
    </citation>
    <scope>NUCLEOTIDE SEQUENCE</scope>
    <source>
        <strain evidence="6">Duluth1</strain>
        <tissue evidence="6">Whole animal</tissue>
    </source>
</reference>
<feature type="region of interest" description="Disordered" evidence="3">
    <location>
        <begin position="20"/>
        <end position="42"/>
    </location>
</feature>
<reference evidence="6" key="2">
    <citation type="submission" date="2020-11" db="EMBL/GenBank/DDBJ databases">
        <authorList>
            <person name="McCartney M.A."/>
            <person name="Auch B."/>
            <person name="Kono T."/>
            <person name="Mallez S."/>
            <person name="Becker A."/>
            <person name="Gohl D.M."/>
            <person name="Silverstein K.A.T."/>
            <person name="Koren S."/>
            <person name="Bechman K.B."/>
            <person name="Herman A."/>
            <person name="Abrahante J.E."/>
            <person name="Garbe J."/>
        </authorList>
    </citation>
    <scope>NUCLEOTIDE SEQUENCE</scope>
    <source>
        <strain evidence="6">Duluth1</strain>
        <tissue evidence="6">Whole animal</tissue>
    </source>
</reference>
<feature type="domain" description="SH2" evidence="4">
    <location>
        <begin position="403"/>
        <end position="494"/>
    </location>
</feature>
<dbReference type="EMBL" id="JAIWYP010000008">
    <property type="protein sequence ID" value="KAH3789039.1"/>
    <property type="molecule type" value="Genomic_DNA"/>
</dbReference>
<dbReference type="SUPFAM" id="SSF55550">
    <property type="entry name" value="SH2 domain"/>
    <property type="match status" value="1"/>
</dbReference>
<feature type="region of interest" description="Disordered" evidence="3">
    <location>
        <begin position="227"/>
        <end position="291"/>
    </location>
</feature>
<evidence type="ECO:0000313" key="7">
    <source>
        <dbReference type="Proteomes" id="UP000828390"/>
    </source>
</evidence>
<evidence type="ECO:0000256" key="1">
    <source>
        <dbReference type="ARBA" id="ARBA00022999"/>
    </source>
</evidence>
<dbReference type="InterPro" id="IPR011993">
    <property type="entry name" value="PH-like_dom_sf"/>
</dbReference>
<dbReference type="Gene3D" id="2.30.29.30">
    <property type="entry name" value="Pleckstrin-homology domain (PH domain)/Phosphotyrosine-binding domain (PTB)"/>
    <property type="match status" value="1"/>
</dbReference>
<feature type="compositionally biased region" description="Acidic residues" evidence="3">
    <location>
        <begin position="386"/>
        <end position="395"/>
    </location>
</feature>
<organism evidence="6 7">
    <name type="scientific">Dreissena polymorpha</name>
    <name type="common">Zebra mussel</name>
    <name type="synonym">Mytilus polymorpha</name>
    <dbReference type="NCBI Taxonomy" id="45954"/>
    <lineage>
        <taxon>Eukaryota</taxon>
        <taxon>Metazoa</taxon>
        <taxon>Spiralia</taxon>
        <taxon>Lophotrochozoa</taxon>
        <taxon>Mollusca</taxon>
        <taxon>Bivalvia</taxon>
        <taxon>Autobranchia</taxon>
        <taxon>Heteroconchia</taxon>
        <taxon>Euheterodonta</taxon>
        <taxon>Imparidentia</taxon>
        <taxon>Neoheterodontei</taxon>
        <taxon>Myida</taxon>
        <taxon>Dreissenoidea</taxon>
        <taxon>Dreissenidae</taxon>
        <taxon>Dreissena</taxon>
    </lineage>
</organism>
<feature type="region of interest" description="Disordered" evidence="3">
    <location>
        <begin position="326"/>
        <end position="395"/>
    </location>
</feature>
<keyword evidence="7" id="KW-1185">Reference proteome</keyword>